<dbReference type="EMBL" id="AP023086">
    <property type="protein sequence ID" value="BCD99742.1"/>
    <property type="molecule type" value="Genomic_DNA"/>
</dbReference>
<feature type="chain" id="PRO_5042813288" evidence="1">
    <location>
        <begin position="21"/>
        <end position="286"/>
    </location>
</feature>
<organism evidence="2 3">
    <name type="scientific">Marinagarivorans cellulosilyticus</name>
    <dbReference type="NCBI Taxonomy" id="2721545"/>
    <lineage>
        <taxon>Bacteria</taxon>
        <taxon>Pseudomonadati</taxon>
        <taxon>Pseudomonadota</taxon>
        <taxon>Gammaproteobacteria</taxon>
        <taxon>Cellvibrionales</taxon>
        <taxon>Cellvibrionaceae</taxon>
        <taxon>Marinagarivorans</taxon>
    </lineage>
</organism>
<dbReference type="AlphaFoldDB" id="A0AAN1WLE4"/>
<dbReference type="KEGG" id="marq:MARGE09_P3944"/>
<reference evidence="2 3" key="1">
    <citation type="journal article" date="2022" name="IScience">
        <title>An ultrasensitive nanofiber-based assay for enzymatic hydrolysis and deep-sea microbial degradation of cellulose.</title>
        <authorList>
            <person name="Tsudome M."/>
            <person name="Tachioka M."/>
            <person name="Miyazaki M."/>
            <person name="Uchimura K."/>
            <person name="Tsuda M."/>
            <person name="Takaki Y."/>
            <person name="Deguchi S."/>
        </authorList>
    </citation>
    <scope>NUCLEOTIDE SEQUENCE [LARGE SCALE GENOMIC DNA]</scope>
    <source>
        <strain evidence="2 3">GE09</strain>
    </source>
</reference>
<evidence type="ECO:0000313" key="3">
    <source>
        <dbReference type="Proteomes" id="UP001320119"/>
    </source>
</evidence>
<sequence>MRRHTVVFLCFLLFSSFGFSGEEAAENARVLFKPPSFLAGAAFAKVESECSMLEELQASLVSSANDFGLEIEFLGEKANTTTGRFVQVDLVEVNGNVWRFGALRPHSNAKYRVSIFDNGQLVRSDERALNSSVAIGTCARLEKISKAFGRPIMKWVFLNIRGDDVAFSSSAILESNDAMAIREVARKLYNNADFNESLLDAAAQKIWSEKNTKDKLMTDALAWLCKYIGASKNPRYRSFLESLEASLKRGKLKKYAKSALKNLPDVTPSVEPYVVNNEVAEKPKQD</sequence>
<proteinExistence type="predicted"/>
<feature type="signal peptide" evidence="1">
    <location>
        <begin position="1"/>
        <end position="20"/>
    </location>
</feature>
<name>A0AAN1WLE4_9GAMM</name>
<protein>
    <submittedName>
        <fullName evidence="2">Uncharacterized protein</fullName>
    </submittedName>
</protein>
<keyword evidence="1" id="KW-0732">Signal</keyword>
<gene>
    <name evidence="2" type="ORF">MARGE09_P3944</name>
</gene>
<accession>A0AAN1WLE4</accession>
<keyword evidence="3" id="KW-1185">Reference proteome</keyword>
<dbReference type="RefSeq" id="WP_236985017.1">
    <property type="nucleotide sequence ID" value="NZ_AP023086.1"/>
</dbReference>
<evidence type="ECO:0000256" key="1">
    <source>
        <dbReference type="SAM" id="SignalP"/>
    </source>
</evidence>
<dbReference type="Proteomes" id="UP001320119">
    <property type="component" value="Chromosome"/>
</dbReference>
<evidence type="ECO:0000313" key="2">
    <source>
        <dbReference type="EMBL" id="BCD99742.1"/>
    </source>
</evidence>